<protein>
    <submittedName>
        <fullName evidence="1">Uncharacterized protein</fullName>
    </submittedName>
</protein>
<evidence type="ECO:0000313" key="1">
    <source>
        <dbReference type="EMBL" id="QHS90799.1"/>
    </source>
</evidence>
<organism evidence="1">
    <name type="scientific">viral metagenome</name>
    <dbReference type="NCBI Taxonomy" id="1070528"/>
    <lineage>
        <taxon>unclassified sequences</taxon>
        <taxon>metagenomes</taxon>
        <taxon>organismal metagenomes</taxon>
    </lineage>
</organism>
<reference evidence="1" key="1">
    <citation type="journal article" date="2020" name="Nature">
        <title>Giant virus diversity and host interactions through global metagenomics.</title>
        <authorList>
            <person name="Schulz F."/>
            <person name="Roux S."/>
            <person name="Paez-Espino D."/>
            <person name="Jungbluth S."/>
            <person name="Walsh D.A."/>
            <person name="Denef V.J."/>
            <person name="McMahon K.D."/>
            <person name="Konstantinidis K.T."/>
            <person name="Eloe-Fadrosh E.A."/>
            <person name="Kyrpides N.C."/>
            <person name="Woyke T."/>
        </authorList>
    </citation>
    <scope>NUCLEOTIDE SEQUENCE</scope>
    <source>
        <strain evidence="1">GVMAG-M-3300010354-11</strain>
    </source>
</reference>
<dbReference type="AlphaFoldDB" id="A0A6C0BGW2"/>
<accession>A0A6C0BGW2</accession>
<dbReference type="EMBL" id="MN739147">
    <property type="protein sequence ID" value="QHS90799.1"/>
    <property type="molecule type" value="Genomic_DNA"/>
</dbReference>
<sequence>MTDNNHTYDVFLNILYRIFSNTSDNLHYNDMICEFDVLNKHLDDRYINLINEVISKNNGFLKNSYSDLLTVYEMYQLYMGAEKGMKRKIIETF</sequence>
<name>A0A6C0BGW2_9ZZZZ</name>
<proteinExistence type="predicted"/>